<proteinExistence type="predicted"/>
<dbReference type="RefSeq" id="YP_004957152.1">
    <property type="nucleotide sequence ID" value="NC_016563.1"/>
</dbReference>
<dbReference type="GeneID" id="11536793"/>
<protein>
    <submittedName>
        <fullName evidence="1">Gp137</fullName>
    </submittedName>
</protein>
<keyword evidence="2" id="KW-1185">Reference proteome</keyword>
<name>G9B1N8_9CAUD</name>
<reference evidence="1 2" key="1">
    <citation type="submission" date="2013-01" db="EMBL/GenBank/DDBJ databases">
        <title>Large myovirus of Bacillus.</title>
        <authorList>
            <person name="Klumpp J."/>
            <person name="Beyer W."/>
            <person name="Loessner M.J."/>
        </authorList>
    </citation>
    <scope>NUCLEOTIDE SEQUENCE [LARGE SCALE GENOMIC DNA]</scope>
</reference>
<dbReference type="Proteomes" id="UP000005445">
    <property type="component" value="Segment"/>
</dbReference>
<dbReference type="EMBL" id="HM144387">
    <property type="protein sequence ID" value="ADH03283.1"/>
    <property type="molecule type" value="Genomic_DNA"/>
</dbReference>
<accession>G9B1N8</accession>
<dbReference type="KEGG" id="vg:11536793"/>
<organism evidence="1 2">
    <name type="scientific">Bacillus phage W.Ph</name>
    <dbReference type="NCBI Taxonomy" id="764595"/>
    <lineage>
        <taxon>Viruses</taxon>
        <taxon>Duplodnaviria</taxon>
        <taxon>Heunggongvirae</taxon>
        <taxon>Uroviricota</taxon>
        <taxon>Caudoviricetes</taxon>
        <taxon>Herelleviridae</taxon>
        <taxon>Bastillevirinae</taxon>
        <taxon>Wphvirus</taxon>
        <taxon>Wphvirus WPh</taxon>
    </lineage>
</organism>
<evidence type="ECO:0000313" key="1">
    <source>
        <dbReference type="EMBL" id="ADH03283.1"/>
    </source>
</evidence>
<sequence length="120" mass="14082">MMQYGDIPDARSMKTISKIHEINRNFKKSGEIREHIIKEISNAAKIGYTSIKITTIHLAITDIMYEFFTNHDNFSYIIKEFQDKGYRVVMTKESYSLLGSKPDYKSLFISWDDENEGDER</sequence>
<evidence type="ECO:0000313" key="2">
    <source>
        <dbReference type="Proteomes" id="UP000005445"/>
    </source>
</evidence>